<evidence type="ECO:0000313" key="3">
    <source>
        <dbReference type="Proteomes" id="UP000094570"/>
    </source>
</evidence>
<comment type="caution">
    <text evidence="2">The sequence shown here is derived from an EMBL/GenBank/DDBJ whole genome shotgun (WGS) entry which is preliminary data.</text>
</comment>
<dbReference type="AlphaFoldDB" id="A0A1E3G1F7"/>
<organism evidence="2 3">
    <name type="scientific">Fervidobacterium thailandense</name>
    <dbReference type="NCBI Taxonomy" id="1008305"/>
    <lineage>
        <taxon>Bacteria</taxon>
        <taxon>Thermotogati</taxon>
        <taxon>Thermotogota</taxon>
        <taxon>Thermotogae</taxon>
        <taxon>Thermotogales</taxon>
        <taxon>Fervidobacteriaceae</taxon>
        <taxon>Fervidobacterium</taxon>
    </lineage>
</organism>
<feature type="compositionally biased region" description="Basic and acidic residues" evidence="1">
    <location>
        <begin position="23"/>
        <end position="46"/>
    </location>
</feature>
<proteinExistence type="predicted"/>
<gene>
    <name evidence="2" type="ORF">A4H02_07845</name>
</gene>
<sequence>MASFLNVLKISLRRKKHKTQGNIEKREQSAEKDILQLSDKSDKVDREVQEEIPRANIKWQKAKASDNSHSEEIS</sequence>
<protein>
    <submittedName>
        <fullName evidence="2">Uncharacterized protein</fullName>
    </submittedName>
</protein>
<name>A0A1E3G1F7_9BACT</name>
<feature type="region of interest" description="Disordered" evidence="1">
    <location>
        <begin position="15"/>
        <end position="46"/>
    </location>
</feature>
<dbReference type="Proteomes" id="UP000094570">
    <property type="component" value="Unassembled WGS sequence"/>
</dbReference>
<keyword evidence="3" id="KW-1185">Reference proteome</keyword>
<dbReference type="EMBL" id="LWAF01000013">
    <property type="protein sequence ID" value="ODN29980.1"/>
    <property type="molecule type" value="Genomic_DNA"/>
</dbReference>
<accession>A0A1E3G1F7</accession>
<reference evidence="3" key="1">
    <citation type="submission" date="2016-04" db="EMBL/GenBank/DDBJ databases">
        <title>The genome sequence project of a novel Fervidobacterium isolate from a hot spring in Thailand.</title>
        <authorList>
            <person name="Gonzalez J.M."/>
            <person name="Cuecas A."/>
            <person name="Kanoksilapatham W."/>
        </authorList>
    </citation>
    <scope>NUCLEOTIDE SEQUENCE [LARGE SCALE GENOMIC DNA]</scope>
    <source>
        <strain evidence="3">FC2004</strain>
    </source>
</reference>
<evidence type="ECO:0000256" key="1">
    <source>
        <dbReference type="SAM" id="MobiDB-lite"/>
    </source>
</evidence>
<evidence type="ECO:0000313" key="2">
    <source>
        <dbReference type="EMBL" id="ODN29980.1"/>
    </source>
</evidence>